<sequence>MGGVCATSETGPWKQSTPLTSLRLGMEYSHGGRMANLTWYSTEKADRTFATKAELEALRKASEGRQVDTSTLATKEEVTRGDDALSSRLNAVKTTADAALPKAEAAATYATKEEALATERKLGERIDSATTSAATKAELAKYATATSVAETYATKESLGSYLKSEDAASTYATKAALAQAQLGGGGQAAPDLSGFATKAEMRQADDALGAKIEGVKSTATAALSKDEASSTYATKSALDAVKGSIPTVPDTSRFVTGEAADGKYAKKTDLSQYVTASTADGKYATQATLSDYLTAATAASTYSTKVQVAAMGDSIRSARAIADAALPKAEAASTYATKTELSQAQGGGKVDLSAYLTRDDAYGTFVQQQNLERALSQYATLEVANALTLRVDALSKTITPFKPGERYYSPVTYFWPDYYEDGKPGKTSKWAQILKFAGSLGIVILNRNSGNWDEFNVDFQKQAQLALAAGAKRAVFYVKTQYLAATLPAGDPGRNNIPDVDKYTEAYILSQIEKAKNQYGDVCQGVFLDEAINGWGAQAGRIPAYKSLIDKIRAKYGKEFLIVINSGSNISEDMCKLDFDVCMMFEKDASAFLVEDPGTPILPDHMKQYPSTRWWAVVHGVTSENYRSVFDKADKLGIAHLYITDGQLREDPQRGGQWAPVGNPYANPPSQHILDLTVPWLKGYLPLKLEVEELRTQPKVLSLGKREAVPAGTPAGTIIVRKDA</sequence>
<name>A0A8S5NCI5_9CAUD</name>
<organism evidence="1">
    <name type="scientific">Siphoviridae sp. ctdoa10</name>
    <dbReference type="NCBI Taxonomy" id="2826400"/>
    <lineage>
        <taxon>Viruses</taxon>
        <taxon>Duplodnaviria</taxon>
        <taxon>Heunggongvirae</taxon>
        <taxon>Uroviricota</taxon>
        <taxon>Caudoviricetes</taxon>
    </lineage>
</organism>
<dbReference type="PANTHER" id="PTHR35040">
    <property type="match status" value="1"/>
</dbReference>
<evidence type="ECO:0000313" key="1">
    <source>
        <dbReference type="EMBL" id="DAD91952.1"/>
    </source>
</evidence>
<accession>A0A8S5NCI5</accession>
<dbReference type="EMBL" id="BK015125">
    <property type="protein sequence ID" value="DAD91952.1"/>
    <property type="molecule type" value="Genomic_DNA"/>
</dbReference>
<proteinExistence type="predicted"/>
<dbReference type="PANTHER" id="PTHR35040:SF7">
    <property type="entry name" value="FIBRONECTIN TYPE-III DOMAIN-CONTAINING PROTEIN-RELATED"/>
    <property type="match status" value="1"/>
</dbReference>
<reference evidence="1" key="1">
    <citation type="journal article" date="2021" name="Proc. Natl. Acad. Sci. U.S.A.">
        <title>A Catalog of Tens of Thousands of Viruses from Human Metagenomes Reveals Hidden Associations with Chronic Diseases.</title>
        <authorList>
            <person name="Tisza M.J."/>
            <person name="Buck C.B."/>
        </authorList>
    </citation>
    <scope>NUCLEOTIDE SEQUENCE</scope>
    <source>
        <strain evidence="1">Ctdoa10</strain>
    </source>
</reference>
<dbReference type="InterPro" id="IPR021986">
    <property type="entry name" value="Spherulin4"/>
</dbReference>
<dbReference type="Pfam" id="PF12138">
    <property type="entry name" value="Spherulin4"/>
    <property type="match status" value="1"/>
</dbReference>
<protein>
    <submittedName>
        <fullName evidence="1">Spherulation-specific family 4</fullName>
    </submittedName>
</protein>